<dbReference type="Gene3D" id="6.10.250.1280">
    <property type="match status" value="1"/>
</dbReference>
<protein>
    <submittedName>
        <fullName evidence="1">Uncharacterized protein</fullName>
    </submittedName>
</protein>
<gene>
    <name evidence="1" type="ORF">Tci_006787</name>
</gene>
<dbReference type="AlphaFoldDB" id="A0A6L2JDA7"/>
<proteinExistence type="predicted"/>
<accession>A0A6L2JDA7</accession>
<name>A0A6L2JDA7_TANCI</name>
<comment type="caution">
    <text evidence="1">The sequence shown here is derived from an EMBL/GenBank/DDBJ whole genome shotgun (WGS) entry which is preliminary data.</text>
</comment>
<reference evidence="1" key="1">
    <citation type="journal article" date="2019" name="Sci. Rep.">
        <title>Draft genome of Tanacetum cinerariifolium, the natural source of mosquito coil.</title>
        <authorList>
            <person name="Yamashiro T."/>
            <person name="Shiraishi A."/>
            <person name="Satake H."/>
            <person name="Nakayama K."/>
        </authorList>
    </citation>
    <scope>NUCLEOTIDE SEQUENCE</scope>
</reference>
<evidence type="ECO:0000313" key="1">
    <source>
        <dbReference type="EMBL" id="GEU34809.1"/>
    </source>
</evidence>
<sequence>MTRDQDPILRYGGMYRIYCASTGLSEVISLLKPMTSNVTDFVRQVNKELNDKERVVAAMENPNLHQLVNEGLHSSKL</sequence>
<dbReference type="EMBL" id="BKCJ010000620">
    <property type="protein sequence ID" value="GEU34809.1"/>
    <property type="molecule type" value="Genomic_DNA"/>
</dbReference>
<organism evidence="1">
    <name type="scientific">Tanacetum cinerariifolium</name>
    <name type="common">Dalmatian daisy</name>
    <name type="synonym">Chrysanthemum cinerariifolium</name>
    <dbReference type="NCBI Taxonomy" id="118510"/>
    <lineage>
        <taxon>Eukaryota</taxon>
        <taxon>Viridiplantae</taxon>
        <taxon>Streptophyta</taxon>
        <taxon>Embryophyta</taxon>
        <taxon>Tracheophyta</taxon>
        <taxon>Spermatophyta</taxon>
        <taxon>Magnoliopsida</taxon>
        <taxon>eudicotyledons</taxon>
        <taxon>Gunneridae</taxon>
        <taxon>Pentapetalae</taxon>
        <taxon>asterids</taxon>
        <taxon>campanulids</taxon>
        <taxon>Asterales</taxon>
        <taxon>Asteraceae</taxon>
        <taxon>Asteroideae</taxon>
        <taxon>Anthemideae</taxon>
        <taxon>Anthemidinae</taxon>
        <taxon>Tanacetum</taxon>
    </lineage>
</organism>